<dbReference type="PANTHER" id="PTHR23407">
    <property type="entry name" value="ATPASE INHIBITOR/5-FORMYLTETRAHYDROFOLATE CYCLO-LIGASE"/>
    <property type="match status" value="1"/>
</dbReference>
<accession>A0A367UE74</accession>
<comment type="similarity">
    <text evidence="1 4">Belongs to the 5-formyltetrahydrofolate cyclo-ligase family.</text>
</comment>
<dbReference type="InterPro" id="IPR037171">
    <property type="entry name" value="NagB/RpiA_transferase-like"/>
</dbReference>
<dbReference type="GO" id="GO:0030272">
    <property type="term" value="F:5-formyltetrahydrofolate cyclo-ligase activity"/>
    <property type="evidence" value="ECO:0007669"/>
    <property type="project" value="UniProtKB-EC"/>
</dbReference>
<dbReference type="GO" id="GO:0005524">
    <property type="term" value="F:ATP binding"/>
    <property type="evidence" value="ECO:0007669"/>
    <property type="project" value="UniProtKB-KW"/>
</dbReference>
<organism evidence="5 6">
    <name type="scientific">Thalassospira xianhensis MCCC 1A02616</name>
    <dbReference type="NCBI Taxonomy" id="1177929"/>
    <lineage>
        <taxon>Bacteria</taxon>
        <taxon>Pseudomonadati</taxon>
        <taxon>Pseudomonadota</taxon>
        <taxon>Alphaproteobacteria</taxon>
        <taxon>Rhodospirillales</taxon>
        <taxon>Thalassospiraceae</taxon>
        <taxon>Thalassospira</taxon>
    </lineage>
</organism>
<protein>
    <recommendedName>
        <fullName evidence="4">5-formyltetrahydrofolate cyclo-ligase</fullName>
        <ecNumber evidence="4">6.3.3.2</ecNumber>
    </recommendedName>
</protein>
<keyword evidence="2 4" id="KW-0547">Nucleotide-binding</keyword>
<dbReference type="SUPFAM" id="SSF100950">
    <property type="entry name" value="NagB/RpiA/CoA transferase-like"/>
    <property type="match status" value="1"/>
</dbReference>
<dbReference type="PANTHER" id="PTHR23407:SF1">
    <property type="entry name" value="5-FORMYLTETRAHYDROFOLATE CYCLO-LIGASE"/>
    <property type="match status" value="1"/>
</dbReference>
<keyword evidence="4" id="KW-0479">Metal-binding</keyword>
<comment type="catalytic activity">
    <reaction evidence="4">
        <text>(6S)-5-formyl-5,6,7,8-tetrahydrofolate + ATP = (6R)-5,10-methenyltetrahydrofolate + ADP + phosphate</text>
        <dbReference type="Rhea" id="RHEA:10488"/>
        <dbReference type="ChEBI" id="CHEBI:30616"/>
        <dbReference type="ChEBI" id="CHEBI:43474"/>
        <dbReference type="ChEBI" id="CHEBI:57455"/>
        <dbReference type="ChEBI" id="CHEBI:57457"/>
        <dbReference type="ChEBI" id="CHEBI:456216"/>
        <dbReference type="EC" id="6.3.3.2"/>
    </reaction>
</comment>
<keyword evidence="3 4" id="KW-0067">ATP-binding</keyword>
<dbReference type="Gene3D" id="3.40.50.10420">
    <property type="entry name" value="NagB/RpiA/CoA transferase-like"/>
    <property type="match status" value="1"/>
</dbReference>
<dbReference type="InterPro" id="IPR024185">
    <property type="entry name" value="FTHF_cligase-like_sf"/>
</dbReference>
<evidence type="ECO:0000256" key="2">
    <source>
        <dbReference type="ARBA" id="ARBA00022741"/>
    </source>
</evidence>
<evidence type="ECO:0000313" key="5">
    <source>
        <dbReference type="EMBL" id="RCK06625.1"/>
    </source>
</evidence>
<dbReference type="NCBIfam" id="TIGR02727">
    <property type="entry name" value="MTHFS_bact"/>
    <property type="match status" value="1"/>
</dbReference>
<comment type="cofactor">
    <cofactor evidence="4">
        <name>Mg(2+)</name>
        <dbReference type="ChEBI" id="CHEBI:18420"/>
    </cofactor>
</comment>
<proteinExistence type="inferred from homology"/>
<dbReference type="GO" id="GO:0046872">
    <property type="term" value="F:metal ion binding"/>
    <property type="evidence" value="ECO:0007669"/>
    <property type="project" value="UniProtKB-KW"/>
</dbReference>
<keyword evidence="6" id="KW-1185">Reference proteome</keyword>
<keyword evidence="5" id="KW-0436">Ligase</keyword>
<dbReference type="AlphaFoldDB" id="A0A367UE74"/>
<reference evidence="5 6" key="1">
    <citation type="submission" date="2014-07" db="EMBL/GenBank/DDBJ databases">
        <title>Draft genome sequence of Thalassospira xianhensis P-4 (MCCC 1A02616).</title>
        <authorList>
            <person name="Lai Q."/>
            <person name="Shao Z."/>
        </authorList>
    </citation>
    <scope>NUCLEOTIDE SEQUENCE [LARGE SCALE GENOMIC DNA]</scope>
    <source>
        <strain evidence="5 6">MCCC 1A02616</strain>
    </source>
</reference>
<dbReference type="InterPro" id="IPR002698">
    <property type="entry name" value="FTHF_cligase"/>
</dbReference>
<gene>
    <name evidence="5" type="ORF">TH5_07420</name>
</gene>
<dbReference type="Pfam" id="PF01812">
    <property type="entry name" value="5-FTHF_cyc-lig"/>
    <property type="match status" value="1"/>
</dbReference>
<sequence length="224" mass="24582">MRPIRLPDPPSHSDDAKISEWRKIVRKELLAWRGGIDPAIHKQWSLSVCEGMAVILNERPKATVGFYWPIQNEIDLRPVIGDHIERGGKAALPVVPGKAQPMFFHDWTQKTGMAPGFARIPEPVGTKMVPVHVMVAPLVGFDGRGYRLGYGGGFFDRTLAAMTVRPLVIGVGFEATCLADIFPHEYDIPVDIILTEAGMRPVTEKATGDVNRAEGSSPPCFLSS</sequence>
<evidence type="ECO:0000256" key="4">
    <source>
        <dbReference type="RuleBase" id="RU361279"/>
    </source>
</evidence>
<dbReference type="EMBL" id="JPWA01000006">
    <property type="protein sequence ID" value="RCK06625.1"/>
    <property type="molecule type" value="Genomic_DNA"/>
</dbReference>
<dbReference type="GO" id="GO:0009396">
    <property type="term" value="P:folic acid-containing compound biosynthetic process"/>
    <property type="evidence" value="ECO:0007669"/>
    <property type="project" value="TreeGrafter"/>
</dbReference>
<keyword evidence="4" id="KW-0460">Magnesium</keyword>
<dbReference type="Proteomes" id="UP000252419">
    <property type="component" value="Unassembled WGS sequence"/>
</dbReference>
<name>A0A367UE74_9PROT</name>
<evidence type="ECO:0000256" key="1">
    <source>
        <dbReference type="ARBA" id="ARBA00010638"/>
    </source>
</evidence>
<evidence type="ECO:0000256" key="3">
    <source>
        <dbReference type="ARBA" id="ARBA00022840"/>
    </source>
</evidence>
<dbReference type="EC" id="6.3.3.2" evidence="4"/>
<evidence type="ECO:0000313" key="6">
    <source>
        <dbReference type="Proteomes" id="UP000252419"/>
    </source>
</evidence>
<comment type="caution">
    <text evidence="5">The sequence shown here is derived from an EMBL/GenBank/DDBJ whole genome shotgun (WGS) entry which is preliminary data.</text>
</comment>
<dbReference type="RefSeq" id="WP_114121287.1">
    <property type="nucleotide sequence ID" value="NZ_JPWA01000006.1"/>
</dbReference>
<dbReference type="GO" id="GO:0035999">
    <property type="term" value="P:tetrahydrofolate interconversion"/>
    <property type="evidence" value="ECO:0007669"/>
    <property type="project" value="TreeGrafter"/>
</dbReference>